<name>U2J495_9SPHI</name>
<evidence type="ECO:0008006" key="4">
    <source>
        <dbReference type="Google" id="ProtNLM"/>
    </source>
</evidence>
<dbReference type="Proteomes" id="UP000016584">
    <property type="component" value="Unassembled WGS sequence"/>
</dbReference>
<gene>
    <name evidence="2" type="ORF">M472_01710</name>
</gene>
<dbReference type="STRING" id="1346330.M472_01710"/>
<keyword evidence="1" id="KW-0472">Membrane</keyword>
<feature type="transmembrane region" description="Helical" evidence="1">
    <location>
        <begin position="6"/>
        <end position="22"/>
    </location>
</feature>
<proteinExistence type="predicted"/>
<keyword evidence="1" id="KW-1133">Transmembrane helix</keyword>
<protein>
    <recommendedName>
        <fullName evidence="4">Bacterial surface antigen (D15) domain-containing protein</fullName>
    </recommendedName>
</protein>
<reference evidence="2 3" key="1">
    <citation type="journal article" date="2013" name="Genome Announc.">
        <title>The Draft Genome Sequence of Sphingomonas paucimobilis Strain HER1398 (Proteobacteria), Host to the Giant PAU Phage, Indicates That It Is a Member of the Genus Sphingobacterium (Bacteroidetes).</title>
        <authorList>
            <person name="White R.A.III."/>
            <person name="Suttle C.A."/>
        </authorList>
    </citation>
    <scope>NUCLEOTIDE SEQUENCE [LARGE SCALE GENOMIC DNA]</scope>
    <source>
        <strain evidence="2 3">HER1398</strain>
    </source>
</reference>
<evidence type="ECO:0000313" key="2">
    <source>
        <dbReference type="EMBL" id="ERJ57473.1"/>
    </source>
</evidence>
<comment type="caution">
    <text evidence="2">The sequence shown here is derived from an EMBL/GenBank/DDBJ whole genome shotgun (WGS) entry which is preliminary data.</text>
</comment>
<keyword evidence="3" id="KW-1185">Reference proteome</keyword>
<dbReference type="eggNOG" id="COG4775">
    <property type="taxonomic scope" value="Bacteria"/>
</dbReference>
<accession>U2J495</accession>
<dbReference type="Gene3D" id="2.40.160.50">
    <property type="entry name" value="membrane protein fhac: a member of the omp85/tpsb transporter family"/>
    <property type="match status" value="1"/>
</dbReference>
<dbReference type="PATRIC" id="fig|1346330.5.peg.4208"/>
<sequence length="431" mass="49142">MIFGLSLVWLVYLSVVLLYRYYMNKCLFLFLPFTFLFSTVCSAQSLVNEIEKTSFESDTSRQRDLIDIGREILDIRPPEGQKSTGKKMYFSFLPFSTSVPGGGTALITSTTAGFYLGDRSDTYLSQVTFTPYTNFGKRFGFPIRSYVWLKENKWVIDGDIRWLKYPHETWGLGTEHGSDENINLDYTYVRFYQHILKRIRGGFFMGMGYDLDYRVNIRSKSDQSLADFTGYSWGTSEAGSSVSSGLSLNLIFDTRSNSINTLDGNYANLQFRINPTFMGSSDNWSSLYMEVRKYYRLTDDFNKQNMLAFRNFFWTVFNSKTPYLDLPNLSWDPYNSSGRGLPLSRYRGKSLYYLEGEYRRDITTNGLLGFVVFANATTVSGPKSTLFGNWNLATGAGARIKFNKASGTNIAIDYGFSKGYRGLSLGLGEVF</sequence>
<dbReference type="AlphaFoldDB" id="U2J495"/>
<keyword evidence="1" id="KW-0812">Transmembrane</keyword>
<evidence type="ECO:0000256" key="1">
    <source>
        <dbReference type="SAM" id="Phobius"/>
    </source>
</evidence>
<organism evidence="2 3">
    <name type="scientific">Sphingobacterium paucimobilis HER1398</name>
    <dbReference type="NCBI Taxonomy" id="1346330"/>
    <lineage>
        <taxon>Bacteria</taxon>
        <taxon>Pseudomonadati</taxon>
        <taxon>Bacteroidota</taxon>
        <taxon>Sphingobacteriia</taxon>
        <taxon>Sphingobacteriales</taxon>
        <taxon>Sphingobacteriaceae</taxon>
        <taxon>Sphingobacterium</taxon>
    </lineage>
</organism>
<evidence type="ECO:0000313" key="3">
    <source>
        <dbReference type="Proteomes" id="UP000016584"/>
    </source>
</evidence>
<dbReference type="EMBL" id="ATDL01000022">
    <property type="protein sequence ID" value="ERJ57473.1"/>
    <property type="molecule type" value="Genomic_DNA"/>
</dbReference>